<keyword evidence="15" id="KW-1185">Reference proteome</keyword>
<keyword evidence="5 13" id="KW-0812">Transmembrane</keyword>
<keyword evidence="10" id="KW-0739">Sodium transport</keyword>
<name>A0A8J5N7P2_HOMAM</name>
<evidence type="ECO:0000256" key="13">
    <source>
        <dbReference type="SAM" id="Phobius"/>
    </source>
</evidence>
<comment type="subcellular location">
    <subcellularLocation>
        <location evidence="1">Cell membrane</location>
        <topology evidence="1">Multi-pass membrane protein</topology>
    </subcellularLocation>
</comment>
<keyword evidence="8" id="KW-0406">Ion transport</keyword>
<keyword evidence="9 13" id="KW-0472">Membrane</keyword>
<evidence type="ECO:0000313" key="15">
    <source>
        <dbReference type="Proteomes" id="UP000747542"/>
    </source>
</evidence>
<feature type="transmembrane region" description="Helical" evidence="13">
    <location>
        <begin position="57"/>
        <end position="90"/>
    </location>
</feature>
<evidence type="ECO:0000256" key="12">
    <source>
        <dbReference type="SAM" id="MobiDB-lite"/>
    </source>
</evidence>
<dbReference type="GO" id="GO:0005886">
    <property type="term" value="C:plasma membrane"/>
    <property type="evidence" value="ECO:0007669"/>
    <property type="project" value="UniProtKB-SubCell"/>
</dbReference>
<keyword evidence="6 13" id="KW-1133">Transmembrane helix</keyword>
<evidence type="ECO:0000256" key="1">
    <source>
        <dbReference type="ARBA" id="ARBA00004651"/>
    </source>
</evidence>
<dbReference type="InterPro" id="IPR051163">
    <property type="entry name" value="Sodium:Solute_Symporter_SSF"/>
</dbReference>
<comment type="similarity">
    <text evidence="2 11">Belongs to the sodium:solute symporter (SSF) (TC 2.A.21) family.</text>
</comment>
<feature type="transmembrane region" description="Helical" evidence="13">
    <location>
        <begin position="142"/>
        <end position="164"/>
    </location>
</feature>
<evidence type="ECO:0000256" key="4">
    <source>
        <dbReference type="ARBA" id="ARBA00022475"/>
    </source>
</evidence>
<evidence type="ECO:0000256" key="2">
    <source>
        <dbReference type="ARBA" id="ARBA00006434"/>
    </source>
</evidence>
<organism evidence="14 15">
    <name type="scientific">Homarus americanus</name>
    <name type="common">American lobster</name>
    <dbReference type="NCBI Taxonomy" id="6706"/>
    <lineage>
        <taxon>Eukaryota</taxon>
        <taxon>Metazoa</taxon>
        <taxon>Ecdysozoa</taxon>
        <taxon>Arthropoda</taxon>
        <taxon>Crustacea</taxon>
        <taxon>Multicrustacea</taxon>
        <taxon>Malacostraca</taxon>
        <taxon>Eumalacostraca</taxon>
        <taxon>Eucarida</taxon>
        <taxon>Decapoda</taxon>
        <taxon>Pleocyemata</taxon>
        <taxon>Astacidea</taxon>
        <taxon>Nephropoidea</taxon>
        <taxon>Nephropidae</taxon>
        <taxon>Homarus</taxon>
    </lineage>
</organism>
<comment type="caution">
    <text evidence="14">The sequence shown here is derived from an EMBL/GenBank/DDBJ whole genome shotgun (WGS) entry which is preliminary data.</text>
</comment>
<protein>
    <submittedName>
        <fullName evidence="14">Sodium-coupled monocarboxylate transporter 1-like 5</fullName>
    </submittedName>
</protein>
<accession>A0A8J5N7P2</accession>
<dbReference type="AlphaFoldDB" id="A0A8J5N7P2"/>
<feature type="transmembrane region" description="Helical" evidence="13">
    <location>
        <begin position="111"/>
        <end position="130"/>
    </location>
</feature>
<dbReference type="InterPro" id="IPR001734">
    <property type="entry name" value="Na/solute_symporter"/>
</dbReference>
<keyword evidence="4" id="KW-1003">Cell membrane</keyword>
<keyword evidence="3" id="KW-0813">Transport</keyword>
<proteinExistence type="inferred from homology"/>
<feature type="compositionally biased region" description="Polar residues" evidence="12">
    <location>
        <begin position="335"/>
        <end position="344"/>
    </location>
</feature>
<keyword evidence="7" id="KW-0915">Sodium</keyword>
<feature type="transmembrane region" description="Helical" evidence="13">
    <location>
        <begin position="258"/>
        <end position="283"/>
    </location>
</feature>
<evidence type="ECO:0000256" key="7">
    <source>
        <dbReference type="ARBA" id="ARBA00023053"/>
    </source>
</evidence>
<feature type="region of interest" description="Disordered" evidence="12">
    <location>
        <begin position="322"/>
        <end position="344"/>
    </location>
</feature>
<evidence type="ECO:0000256" key="9">
    <source>
        <dbReference type="ARBA" id="ARBA00023136"/>
    </source>
</evidence>
<evidence type="ECO:0000313" key="14">
    <source>
        <dbReference type="EMBL" id="KAG7174775.1"/>
    </source>
</evidence>
<reference evidence="14" key="1">
    <citation type="journal article" date="2021" name="Sci. Adv.">
        <title>The American lobster genome reveals insights on longevity, neural, and immune adaptations.</title>
        <authorList>
            <person name="Polinski J.M."/>
            <person name="Zimin A.V."/>
            <person name="Clark K.F."/>
            <person name="Kohn A.B."/>
            <person name="Sadowski N."/>
            <person name="Timp W."/>
            <person name="Ptitsyn A."/>
            <person name="Khanna P."/>
            <person name="Romanova D.Y."/>
            <person name="Williams P."/>
            <person name="Greenwood S.J."/>
            <person name="Moroz L.L."/>
            <person name="Walt D.R."/>
            <person name="Bodnar A.G."/>
        </authorList>
    </citation>
    <scope>NUCLEOTIDE SEQUENCE</scope>
    <source>
        <strain evidence="14">GMGI-L3</strain>
    </source>
</reference>
<evidence type="ECO:0000256" key="5">
    <source>
        <dbReference type="ARBA" id="ARBA00022692"/>
    </source>
</evidence>
<dbReference type="Gene3D" id="1.20.1730.10">
    <property type="entry name" value="Sodium/glucose cotransporter"/>
    <property type="match status" value="1"/>
</dbReference>
<dbReference type="GO" id="GO:0015293">
    <property type="term" value="F:symporter activity"/>
    <property type="evidence" value="ECO:0007669"/>
    <property type="project" value="TreeGrafter"/>
</dbReference>
<evidence type="ECO:0000256" key="6">
    <source>
        <dbReference type="ARBA" id="ARBA00022989"/>
    </source>
</evidence>
<dbReference type="InterPro" id="IPR038377">
    <property type="entry name" value="Na/Glc_symporter_sf"/>
</dbReference>
<dbReference type="PROSITE" id="PS50283">
    <property type="entry name" value="NA_SOLUT_SYMP_3"/>
    <property type="match status" value="1"/>
</dbReference>
<sequence>MSRLCIIFVAGSAVLWSLFFTSGLVAYATYSQCDPLTAGYIEKPDQIIPYLVMDKLNYLPGVAGLFVAAVYGGLLSSLSSCGNAAACIIWEDFLKYLPCFAAITDKKIITILRVLSVACGGVGLGVAIMVRNLGDIFNVTQSILSAVVGPSVGVFLTGMCTPWANTKVLNSPWVNTKVLNSPWGNTKGTTVGFSMATIYSLWLVIGKFIQGGGSPPRLPLSTHGCQGVFLNTSFTDALLSNTTSVDESEDLGIYDVSYCYIGISGIIINMVVASIVSLFTGVLKPGEVASELVSPSCERLHHWLWQNTPKCFNIRKEDQDIQDGSSFRPTHHDTSNCPSISNNELDSHNDYSFNKTLTRHNNVPQDEQERF</sequence>
<evidence type="ECO:0000256" key="3">
    <source>
        <dbReference type="ARBA" id="ARBA00022448"/>
    </source>
</evidence>
<gene>
    <name evidence="14" type="primary">Slc5A8-L5</name>
    <name evidence="14" type="ORF">Hamer_G018093</name>
</gene>
<dbReference type="Pfam" id="PF00474">
    <property type="entry name" value="SSF"/>
    <property type="match status" value="1"/>
</dbReference>
<evidence type="ECO:0000256" key="8">
    <source>
        <dbReference type="ARBA" id="ARBA00023065"/>
    </source>
</evidence>
<evidence type="ECO:0000256" key="11">
    <source>
        <dbReference type="RuleBase" id="RU362091"/>
    </source>
</evidence>
<dbReference type="EMBL" id="JAHLQT010007025">
    <property type="protein sequence ID" value="KAG7174775.1"/>
    <property type="molecule type" value="Genomic_DNA"/>
</dbReference>
<dbReference type="GO" id="GO:0006814">
    <property type="term" value="P:sodium ion transport"/>
    <property type="evidence" value="ECO:0007669"/>
    <property type="project" value="UniProtKB-KW"/>
</dbReference>
<dbReference type="PANTHER" id="PTHR42985:SF2">
    <property type="entry name" value="SODIUM-DEPENDENT MULTIVITAMIN TRANSPORTER"/>
    <property type="match status" value="1"/>
</dbReference>
<dbReference type="PANTHER" id="PTHR42985">
    <property type="entry name" value="SODIUM-COUPLED MONOCARBOXYLATE TRANSPORTER"/>
    <property type="match status" value="1"/>
</dbReference>
<evidence type="ECO:0000256" key="10">
    <source>
        <dbReference type="ARBA" id="ARBA00023201"/>
    </source>
</evidence>
<dbReference type="Proteomes" id="UP000747542">
    <property type="component" value="Unassembled WGS sequence"/>
</dbReference>